<proteinExistence type="predicted"/>
<feature type="domain" description="RNA polymerase alpha subunit C-terminal" evidence="1">
    <location>
        <begin position="28"/>
        <end position="82"/>
    </location>
</feature>
<dbReference type="Gene3D" id="1.10.150.20">
    <property type="entry name" value="5' to 3' exonuclease, C-terminal subdomain"/>
    <property type="match status" value="1"/>
</dbReference>
<gene>
    <name evidence="2" type="ORF">LHA26_17470</name>
</gene>
<dbReference type="InterPro" id="IPR011260">
    <property type="entry name" value="RNAP_asu_C"/>
</dbReference>
<evidence type="ECO:0000313" key="3">
    <source>
        <dbReference type="Proteomes" id="UP001056937"/>
    </source>
</evidence>
<dbReference type="Pfam" id="PF03118">
    <property type="entry name" value="RNA_pol_A_CTD"/>
    <property type="match status" value="1"/>
</dbReference>
<protein>
    <recommendedName>
        <fullName evidence="1">RNA polymerase alpha subunit C-terminal domain-containing protein</fullName>
    </recommendedName>
</protein>
<reference evidence="2" key="1">
    <citation type="journal article" date="2022" name="Toxins">
        <title>Genomic Analysis of Sphingopyxis sp. USTB-05 for Biodegrading Cyanobacterial Hepatotoxins.</title>
        <authorList>
            <person name="Liu C."/>
            <person name="Xu Q."/>
            <person name="Zhao Z."/>
            <person name="Zhang H."/>
            <person name="Liu X."/>
            <person name="Yin C."/>
            <person name="Liu Y."/>
            <person name="Yan H."/>
        </authorList>
    </citation>
    <scope>NUCLEOTIDE SEQUENCE</scope>
    <source>
        <strain evidence="2">NBD5</strain>
    </source>
</reference>
<keyword evidence="3" id="KW-1185">Reference proteome</keyword>
<organism evidence="2 3">
    <name type="scientific">Sphingomonas morindae</name>
    <dbReference type="NCBI Taxonomy" id="1541170"/>
    <lineage>
        <taxon>Bacteria</taxon>
        <taxon>Pseudomonadati</taxon>
        <taxon>Pseudomonadota</taxon>
        <taxon>Alphaproteobacteria</taxon>
        <taxon>Sphingomonadales</taxon>
        <taxon>Sphingomonadaceae</taxon>
        <taxon>Sphingomonas</taxon>
    </lineage>
</organism>
<accession>A0ABY4XDA6</accession>
<evidence type="ECO:0000259" key="1">
    <source>
        <dbReference type="Pfam" id="PF03118"/>
    </source>
</evidence>
<name>A0ABY4XDA6_9SPHN</name>
<dbReference type="Proteomes" id="UP001056937">
    <property type="component" value="Chromosome 2"/>
</dbReference>
<evidence type="ECO:0000313" key="2">
    <source>
        <dbReference type="EMBL" id="USI74957.1"/>
    </source>
</evidence>
<sequence length="128" mass="13515">MGKADIGGVERCRGKRSVAGIENAGRREERQVEPLGLSTKVLDALHEAGISAPADLNARSPRELALLPGVGTTSLAELLDALDPAEMAQRRSYAARIAELNERIAAHHAAIAALEADIAALRAGRDPY</sequence>
<dbReference type="SUPFAM" id="SSF47789">
    <property type="entry name" value="C-terminal domain of RNA polymerase alpha subunit"/>
    <property type="match status" value="1"/>
</dbReference>
<dbReference type="EMBL" id="CP084931">
    <property type="protein sequence ID" value="USI74957.1"/>
    <property type="molecule type" value="Genomic_DNA"/>
</dbReference>